<name>A0A6L3N6I7_9BURK</name>
<reference evidence="1 2" key="1">
    <citation type="submission" date="2019-09" db="EMBL/GenBank/DDBJ databases">
        <title>Draft genome sequences of 48 bacterial type strains from the CCUG.</title>
        <authorList>
            <person name="Tunovic T."/>
            <person name="Pineiro-Iglesias B."/>
            <person name="Unosson C."/>
            <person name="Inganas E."/>
            <person name="Ohlen M."/>
            <person name="Cardew S."/>
            <person name="Jensie-Markopoulos S."/>
            <person name="Salva-Serra F."/>
            <person name="Jaen-Luchoro D."/>
            <person name="Karlsson R."/>
            <person name="Svensson-Stadler L."/>
            <person name="Chun J."/>
            <person name="Moore E."/>
        </authorList>
    </citation>
    <scope>NUCLEOTIDE SEQUENCE [LARGE SCALE GENOMIC DNA]</scope>
    <source>
        <strain evidence="1 2">CCUG 65686</strain>
    </source>
</reference>
<proteinExistence type="predicted"/>
<dbReference type="Proteomes" id="UP000473470">
    <property type="component" value="Unassembled WGS sequence"/>
</dbReference>
<accession>A0A6L3N6I7</accession>
<evidence type="ECO:0000313" key="2">
    <source>
        <dbReference type="Proteomes" id="UP000473470"/>
    </source>
</evidence>
<dbReference type="RefSeq" id="WP_124516654.1">
    <property type="nucleotide sequence ID" value="NZ_CABVPM010000030.1"/>
</dbReference>
<protein>
    <submittedName>
        <fullName evidence="1">Uncharacterized protein</fullName>
    </submittedName>
</protein>
<comment type="caution">
    <text evidence="1">The sequence shown here is derived from an EMBL/GenBank/DDBJ whole genome shotgun (WGS) entry which is preliminary data.</text>
</comment>
<gene>
    <name evidence="1" type="ORF">F7R25_00030</name>
</gene>
<organism evidence="1 2">
    <name type="scientific">Burkholderia stagnalis</name>
    <dbReference type="NCBI Taxonomy" id="1503054"/>
    <lineage>
        <taxon>Bacteria</taxon>
        <taxon>Pseudomonadati</taxon>
        <taxon>Pseudomonadota</taxon>
        <taxon>Betaproteobacteria</taxon>
        <taxon>Burkholderiales</taxon>
        <taxon>Burkholderiaceae</taxon>
        <taxon>Burkholderia</taxon>
        <taxon>Burkholderia cepacia complex</taxon>
    </lineage>
</organism>
<evidence type="ECO:0000313" key="1">
    <source>
        <dbReference type="EMBL" id="KAB0641471.1"/>
    </source>
</evidence>
<sequence length="125" mass="14320">MVLQHACPGAACRASASRIVGGEAGRDFEENPEIFSWLFSALFAGYACIENGRQCVRDEQVFRSLKQFVRSKKYTAGRIATHCSVRPRRRRRSRRDGPDGRLACTGEWENEINKTLYRFAKYLNK</sequence>
<dbReference type="AlphaFoldDB" id="A0A6L3N6I7"/>
<dbReference type="EMBL" id="VZOK01000001">
    <property type="protein sequence ID" value="KAB0641471.1"/>
    <property type="molecule type" value="Genomic_DNA"/>
</dbReference>